<gene>
    <name evidence="1" type="ORF">RRG08_029751</name>
</gene>
<evidence type="ECO:0000313" key="2">
    <source>
        <dbReference type="Proteomes" id="UP001283361"/>
    </source>
</evidence>
<proteinExistence type="predicted"/>
<keyword evidence="2" id="KW-1185">Reference proteome</keyword>
<reference evidence="1" key="1">
    <citation type="journal article" date="2023" name="G3 (Bethesda)">
        <title>A reference genome for the long-term kleptoplast-retaining sea slug Elysia crispata morphotype clarki.</title>
        <authorList>
            <person name="Eastman K.E."/>
            <person name="Pendleton A.L."/>
            <person name="Shaikh M.A."/>
            <person name="Suttiyut T."/>
            <person name="Ogas R."/>
            <person name="Tomko P."/>
            <person name="Gavelis G."/>
            <person name="Widhalm J.R."/>
            <person name="Wisecaver J.H."/>
        </authorList>
    </citation>
    <scope>NUCLEOTIDE SEQUENCE</scope>
    <source>
        <strain evidence="1">ECLA1</strain>
    </source>
</reference>
<dbReference type="Proteomes" id="UP001283361">
    <property type="component" value="Unassembled WGS sequence"/>
</dbReference>
<dbReference type="AlphaFoldDB" id="A0AAE1B603"/>
<protein>
    <submittedName>
        <fullName evidence="1">Uncharacterized protein</fullName>
    </submittedName>
</protein>
<organism evidence="1 2">
    <name type="scientific">Elysia crispata</name>
    <name type="common">lettuce slug</name>
    <dbReference type="NCBI Taxonomy" id="231223"/>
    <lineage>
        <taxon>Eukaryota</taxon>
        <taxon>Metazoa</taxon>
        <taxon>Spiralia</taxon>
        <taxon>Lophotrochozoa</taxon>
        <taxon>Mollusca</taxon>
        <taxon>Gastropoda</taxon>
        <taxon>Heterobranchia</taxon>
        <taxon>Euthyneura</taxon>
        <taxon>Panpulmonata</taxon>
        <taxon>Sacoglossa</taxon>
        <taxon>Placobranchoidea</taxon>
        <taxon>Plakobranchidae</taxon>
        <taxon>Elysia</taxon>
    </lineage>
</organism>
<accession>A0AAE1B603</accession>
<name>A0AAE1B603_9GAST</name>
<evidence type="ECO:0000313" key="1">
    <source>
        <dbReference type="EMBL" id="KAK3800029.1"/>
    </source>
</evidence>
<comment type="caution">
    <text evidence="1">The sequence shown here is derived from an EMBL/GenBank/DDBJ whole genome shotgun (WGS) entry which is preliminary data.</text>
</comment>
<sequence>MSEGRPIKPETFFFPSTYQAASPSSCLFLRSGLRSYARFPGRRNVHAEGEALADTSSFGLFPGASLGVQGMVFNLDVPRPQLTWFVLSVWSKFRFAIRTKP</sequence>
<dbReference type="EMBL" id="JAWDGP010000503">
    <property type="protein sequence ID" value="KAK3800029.1"/>
    <property type="molecule type" value="Genomic_DNA"/>
</dbReference>